<dbReference type="InterPro" id="IPR027783">
    <property type="entry name" value="Bacterial_PH-related"/>
</dbReference>
<keyword evidence="2" id="KW-0812">Transmembrane</keyword>
<evidence type="ECO:0000256" key="1">
    <source>
        <dbReference type="SAM" id="MobiDB-lite"/>
    </source>
</evidence>
<reference evidence="4" key="2">
    <citation type="submission" date="2021-04" db="EMBL/GenBank/DDBJ databases">
        <authorList>
            <person name="Gilroy R."/>
        </authorList>
    </citation>
    <scope>NUCLEOTIDE SEQUENCE</scope>
    <source>
        <strain evidence="4">ChiBcec2-3848</strain>
    </source>
</reference>
<proteinExistence type="predicted"/>
<feature type="transmembrane region" description="Helical" evidence="2">
    <location>
        <begin position="170"/>
        <end position="193"/>
    </location>
</feature>
<feature type="transmembrane region" description="Helical" evidence="2">
    <location>
        <begin position="328"/>
        <end position="349"/>
    </location>
</feature>
<feature type="domain" description="Bacterial Pleckstrin homology" evidence="3">
    <location>
        <begin position="364"/>
        <end position="453"/>
    </location>
</feature>
<feature type="transmembrane region" description="Helical" evidence="2">
    <location>
        <begin position="7"/>
        <end position="24"/>
    </location>
</feature>
<organism evidence="4 5">
    <name type="scientific">Candidatus Blautia merdavium</name>
    <dbReference type="NCBI Taxonomy" id="2838494"/>
    <lineage>
        <taxon>Bacteria</taxon>
        <taxon>Bacillati</taxon>
        <taxon>Bacillota</taxon>
        <taxon>Clostridia</taxon>
        <taxon>Lachnospirales</taxon>
        <taxon>Lachnospiraceae</taxon>
        <taxon>Blautia</taxon>
    </lineage>
</organism>
<sequence>MDFIQCIIFLFLHLLIWGCFYWTYAQEARTAYGHPLMVGLTKGQTEDPAVQKLLKDYRTRLKKWFFAFLLLGALLLLPAGVLFLLVWLLLLSAAELMFPSRIAAQARKELLRLKAEQGWKIPARETRKIDLKLDRRKSNRSRIPLYWYLIPTGFYAGIGLYALGSRDTGTAFVLTAALGFLIMAAGIALIRWLPNKTWCADTEVNQKLNGWKKYTASLCWLELSVTDAAVYLAVLLYLEQEQLLYLFLGLLFLAVCLLCLVLQLKLYQSARRQLLADKEVYAYDEDDYWSFGLRGLRYYNPYDPQVFKENNSGGLNQTVNMAQTSGKWLAAGTVLFVVGIGLFVAWQFAYPAWLDGQGKLADLTVQGEILKAESPLYEAEIPLEEILTAELVQELGEGTRTNGASTGHYGKGKFRYDRYGDVQVYAAWKHPPYLVLATKDGTWIVNDDDPQKTREIYESIGKGKERDSHDSGT</sequence>
<reference evidence="4" key="1">
    <citation type="journal article" date="2021" name="PeerJ">
        <title>Extensive microbial diversity within the chicken gut microbiome revealed by metagenomics and culture.</title>
        <authorList>
            <person name="Gilroy R."/>
            <person name="Ravi A."/>
            <person name="Getino M."/>
            <person name="Pursley I."/>
            <person name="Horton D.L."/>
            <person name="Alikhan N.F."/>
            <person name="Baker D."/>
            <person name="Gharbi K."/>
            <person name="Hall N."/>
            <person name="Watson M."/>
            <person name="Adriaenssens E.M."/>
            <person name="Foster-Nyarko E."/>
            <person name="Jarju S."/>
            <person name="Secka A."/>
            <person name="Antonio M."/>
            <person name="Oren A."/>
            <person name="Chaudhuri R.R."/>
            <person name="La Ragione R."/>
            <person name="Hildebrand F."/>
            <person name="Pallen M.J."/>
        </authorList>
    </citation>
    <scope>NUCLEOTIDE SEQUENCE</scope>
    <source>
        <strain evidence="4">ChiBcec2-3848</strain>
    </source>
</reference>
<feature type="transmembrane region" description="Helical" evidence="2">
    <location>
        <begin position="64"/>
        <end position="91"/>
    </location>
</feature>
<dbReference type="Pfam" id="PF10882">
    <property type="entry name" value="bPH_5"/>
    <property type="match status" value="1"/>
</dbReference>
<feature type="transmembrane region" description="Helical" evidence="2">
    <location>
        <begin position="214"/>
        <end position="238"/>
    </location>
</feature>
<feature type="transmembrane region" description="Helical" evidence="2">
    <location>
        <begin position="145"/>
        <end position="164"/>
    </location>
</feature>
<evidence type="ECO:0000313" key="5">
    <source>
        <dbReference type="Proteomes" id="UP000823886"/>
    </source>
</evidence>
<keyword evidence="2" id="KW-1133">Transmembrane helix</keyword>
<dbReference type="Proteomes" id="UP000823886">
    <property type="component" value="Unassembled WGS sequence"/>
</dbReference>
<comment type="caution">
    <text evidence="4">The sequence shown here is derived from an EMBL/GenBank/DDBJ whole genome shotgun (WGS) entry which is preliminary data.</text>
</comment>
<evidence type="ECO:0000256" key="2">
    <source>
        <dbReference type="SAM" id="Phobius"/>
    </source>
</evidence>
<keyword evidence="2" id="KW-0472">Membrane</keyword>
<feature type="region of interest" description="Disordered" evidence="1">
    <location>
        <begin position="454"/>
        <end position="473"/>
    </location>
</feature>
<accession>A0A9D2PLX5</accession>
<dbReference type="AlphaFoldDB" id="A0A9D2PLX5"/>
<evidence type="ECO:0000313" key="4">
    <source>
        <dbReference type="EMBL" id="HJC62057.1"/>
    </source>
</evidence>
<evidence type="ECO:0000259" key="3">
    <source>
        <dbReference type="Pfam" id="PF10882"/>
    </source>
</evidence>
<gene>
    <name evidence="4" type="ORF">H9753_00370</name>
</gene>
<protein>
    <submittedName>
        <fullName evidence="4">PH domain-containing protein</fullName>
    </submittedName>
</protein>
<dbReference type="EMBL" id="DWVZ01000005">
    <property type="protein sequence ID" value="HJC62057.1"/>
    <property type="molecule type" value="Genomic_DNA"/>
</dbReference>
<name>A0A9D2PLX5_9FIRM</name>
<feature type="transmembrane region" description="Helical" evidence="2">
    <location>
        <begin position="244"/>
        <end position="264"/>
    </location>
</feature>